<evidence type="ECO:0000256" key="8">
    <source>
        <dbReference type="ARBA" id="ARBA00022989"/>
    </source>
</evidence>
<keyword evidence="4" id="KW-1003">Cell membrane</keyword>
<evidence type="ECO:0000256" key="5">
    <source>
        <dbReference type="ARBA" id="ARBA00022519"/>
    </source>
</evidence>
<accession>A0A290QN00</accession>
<keyword evidence="9" id="KW-0472">Membrane</keyword>
<evidence type="ECO:0000256" key="3">
    <source>
        <dbReference type="ARBA" id="ARBA00022448"/>
    </source>
</evidence>
<evidence type="ECO:0000256" key="2">
    <source>
        <dbReference type="ARBA" id="ARBA00006555"/>
    </source>
</evidence>
<sequence>MVCWLKKRFRRGPEPPGNLRRVNTIPPHPPTSRKPPHLRSRVPDLRGGTRTPCALFESARASRPFRLHRLQRRSTCVERPFHRPIPARALAFRCLTHTNRQMLSTPKCIGYMLLIGLLFTAACQTPPPAVVALAPSEIFELSEVTKVPLTITQSPPHYPEELRRESKFEECVLRFVVNTEGRAVNITVVKSTYKAFSDAAVRSVSSWRYKPAQKDGRPVNCVLEIPIIFQTEET</sequence>
<dbReference type="KEGG" id="vbh:CMV30_09265"/>
<name>A0A290QN00_9BACT</name>
<keyword evidence="13" id="KW-1185">Reference proteome</keyword>
<protein>
    <recommendedName>
        <fullName evidence="11">TonB C-terminal domain-containing protein</fullName>
    </recommendedName>
</protein>
<dbReference type="InterPro" id="IPR006260">
    <property type="entry name" value="TonB/TolA_C"/>
</dbReference>
<dbReference type="Gene3D" id="3.30.1150.10">
    <property type="match status" value="1"/>
</dbReference>
<evidence type="ECO:0000313" key="13">
    <source>
        <dbReference type="Proteomes" id="UP000217265"/>
    </source>
</evidence>
<keyword evidence="3" id="KW-0813">Transport</keyword>
<evidence type="ECO:0000256" key="10">
    <source>
        <dbReference type="SAM" id="MobiDB-lite"/>
    </source>
</evidence>
<dbReference type="InterPro" id="IPR037682">
    <property type="entry name" value="TonB_C"/>
</dbReference>
<evidence type="ECO:0000259" key="11">
    <source>
        <dbReference type="PROSITE" id="PS52015"/>
    </source>
</evidence>
<dbReference type="Proteomes" id="UP000217265">
    <property type="component" value="Chromosome"/>
</dbReference>
<dbReference type="NCBIfam" id="TIGR01352">
    <property type="entry name" value="tonB_Cterm"/>
    <property type="match status" value="1"/>
</dbReference>
<evidence type="ECO:0000256" key="6">
    <source>
        <dbReference type="ARBA" id="ARBA00022692"/>
    </source>
</evidence>
<keyword evidence="6" id="KW-0812">Transmembrane</keyword>
<comment type="similarity">
    <text evidence="2">Belongs to the TonB family.</text>
</comment>
<keyword evidence="8" id="KW-1133">Transmembrane helix</keyword>
<dbReference type="EMBL" id="CP023344">
    <property type="protein sequence ID" value="ATC66071.1"/>
    <property type="molecule type" value="Genomic_DNA"/>
</dbReference>
<dbReference type="PANTHER" id="PTHR33446">
    <property type="entry name" value="PROTEIN TONB-RELATED"/>
    <property type="match status" value="1"/>
</dbReference>
<dbReference type="PROSITE" id="PS52015">
    <property type="entry name" value="TONB_CTD"/>
    <property type="match status" value="1"/>
</dbReference>
<feature type="domain" description="TonB C-terminal" evidence="11">
    <location>
        <begin position="143"/>
        <end position="234"/>
    </location>
</feature>
<dbReference type="InterPro" id="IPR051045">
    <property type="entry name" value="TonB-dependent_transducer"/>
</dbReference>
<dbReference type="GO" id="GO:0015031">
    <property type="term" value="P:protein transport"/>
    <property type="evidence" value="ECO:0007669"/>
    <property type="project" value="UniProtKB-KW"/>
</dbReference>
<evidence type="ECO:0000256" key="7">
    <source>
        <dbReference type="ARBA" id="ARBA00022927"/>
    </source>
</evidence>
<dbReference type="GO" id="GO:0055085">
    <property type="term" value="P:transmembrane transport"/>
    <property type="evidence" value="ECO:0007669"/>
    <property type="project" value="InterPro"/>
</dbReference>
<evidence type="ECO:0000256" key="1">
    <source>
        <dbReference type="ARBA" id="ARBA00004383"/>
    </source>
</evidence>
<evidence type="ECO:0000313" key="12">
    <source>
        <dbReference type="EMBL" id="ATC66071.1"/>
    </source>
</evidence>
<proteinExistence type="inferred from homology"/>
<gene>
    <name evidence="12" type="ORF">CMV30_09265</name>
</gene>
<evidence type="ECO:0000256" key="4">
    <source>
        <dbReference type="ARBA" id="ARBA00022475"/>
    </source>
</evidence>
<dbReference type="SUPFAM" id="SSF74653">
    <property type="entry name" value="TolA/TonB C-terminal domain"/>
    <property type="match status" value="1"/>
</dbReference>
<dbReference type="Pfam" id="PF03544">
    <property type="entry name" value="TonB_C"/>
    <property type="match status" value="1"/>
</dbReference>
<organism evidence="12 13">
    <name type="scientific">Nibricoccus aquaticus</name>
    <dbReference type="NCBI Taxonomy" id="2576891"/>
    <lineage>
        <taxon>Bacteria</taxon>
        <taxon>Pseudomonadati</taxon>
        <taxon>Verrucomicrobiota</taxon>
        <taxon>Opitutia</taxon>
        <taxon>Opitutales</taxon>
        <taxon>Opitutaceae</taxon>
        <taxon>Nibricoccus</taxon>
    </lineage>
</organism>
<keyword evidence="7" id="KW-0653">Protein transport</keyword>
<feature type="region of interest" description="Disordered" evidence="10">
    <location>
        <begin position="14"/>
        <end position="44"/>
    </location>
</feature>
<dbReference type="AlphaFoldDB" id="A0A290QN00"/>
<reference evidence="12 13" key="1">
    <citation type="submission" date="2017-09" db="EMBL/GenBank/DDBJ databases">
        <title>Complete genome sequence of Verrucomicrobial strain HZ-65, isolated from freshwater.</title>
        <authorList>
            <person name="Choi A."/>
        </authorList>
    </citation>
    <scope>NUCLEOTIDE SEQUENCE [LARGE SCALE GENOMIC DNA]</scope>
    <source>
        <strain evidence="12 13">HZ-65</strain>
    </source>
</reference>
<evidence type="ECO:0000256" key="9">
    <source>
        <dbReference type="ARBA" id="ARBA00023136"/>
    </source>
</evidence>
<dbReference type="OrthoDB" id="190720at2"/>
<keyword evidence="5" id="KW-0997">Cell inner membrane</keyword>
<comment type="subcellular location">
    <subcellularLocation>
        <location evidence="1">Cell inner membrane</location>
        <topology evidence="1">Single-pass membrane protein</topology>
        <orientation evidence="1">Periplasmic side</orientation>
    </subcellularLocation>
</comment>
<dbReference type="GO" id="GO:0005886">
    <property type="term" value="C:plasma membrane"/>
    <property type="evidence" value="ECO:0007669"/>
    <property type="project" value="UniProtKB-SubCell"/>
</dbReference>